<accession>A0A5A7TGC2</accession>
<proteinExistence type="predicted"/>
<evidence type="ECO:0000313" key="2">
    <source>
        <dbReference type="EMBL" id="KAA0042273.1"/>
    </source>
</evidence>
<name>A0A5A7TGC2_CUCMM</name>
<dbReference type="AlphaFoldDB" id="A0A5A7TGC2"/>
<dbReference type="EMBL" id="SSTE01016190">
    <property type="protein sequence ID" value="KAA0042273.1"/>
    <property type="molecule type" value="Genomic_DNA"/>
</dbReference>
<sequence>MMAKKLPRCTIHQTTTIDYQIKILKRKFQAISEMQRPSCSGFDDIELREYAQRHLPIQGLHMSPEDIVGTRPGHLSEGRMGLRGSKRKQGDQNMKVVEVIRSAMKYAND</sequence>
<organism evidence="2 3">
    <name type="scientific">Cucumis melo var. makuwa</name>
    <name type="common">Oriental melon</name>
    <dbReference type="NCBI Taxonomy" id="1194695"/>
    <lineage>
        <taxon>Eukaryota</taxon>
        <taxon>Viridiplantae</taxon>
        <taxon>Streptophyta</taxon>
        <taxon>Embryophyta</taxon>
        <taxon>Tracheophyta</taxon>
        <taxon>Spermatophyta</taxon>
        <taxon>Magnoliopsida</taxon>
        <taxon>eudicotyledons</taxon>
        <taxon>Gunneridae</taxon>
        <taxon>Pentapetalae</taxon>
        <taxon>rosids</taxon>
        <taxon>fabids</taxon>
        <taxon>Cucurbitales</taxon>
        <taxon>Cucurbitaceae</taxon>
        <taxon>Benincaseae</taxon>
        <taxon>Cucumis</taxon>
    </lineage>
</organism>
<dbReference type="Proteomes" id="UP000321393">
    <property type="component" value="Unassembled WGS sequence"/>
</dbReference>
<protein>
    <submittedName>
        <fullName evidence="2">RING-H2 finger protein ATL66</fullName>
    </submittedName>
</protein>
<reference evidence="2 3" key="1">
    <citation type="submission" date="2019-08" db="EMBL/GenBank/DDBJ databases">
        <title>Draft genome sequences of two oriental melons (Cucumis melo L. var makuwa).</title>
        <authorList>
            <person name="Kwon S.-Y."/>
        </authorList>
    </citation>
    <scope>NUCLEOTIDE SEQUENCE [LARGE SCALE GENOMIC DNA]</scope>
    <source>
        <strain evidence="3">cv. SW 3</strain>
        <tissue evidence="2">Leaf</tissue>
    </source>
</reference>
<feature type="region of interest" description="Disordered" evidence="1">
    <location>
        <begin position="61"/>
        <end position="92"/>
    </location>
</feature>
<evidence type="ECO:0000313" key="3">
    <source>
        <dbReference type="Proteomes" id="UP000321393"/>
    </source>
</evidence>
<comment type="caution">
    <text evidence="2">The sequence shown here is derived from an EMBL/GenBank/DDBJ whole genome shotgun (WGS) entry which is preliminary data.</text>
</comment>
<evidence type="ECO:0000256" key="1">
    <source>
        <dbReference type="SAM" id="MobiDB-lite"/>
    </source>
</evidence>
<gene>
    <name evidence="2" type="ORF">E6C27_scaffold824G00570</name>
</gene>